<dbReference type="PANTHER" id="PTHR46193:SF18">
    <property type="entry name" value="HEXITOL PHOSPHATASE B"/>
    <property type="match status" value="1"/>
</dbReference>
<dbReference type="RefSeq" id="WP_343958179.1">
    <property type="nucleotide sequence ID" value="NZ_BAAAKZ010000002.1"/>
</dbReference>
<dbReference type="InterPro" id="IPR051600">
    <property type="entry name" value="Beta-PGM-like"/>
</dbReference>
<protein>
    <submittedName>
        <fullName evidence="6">HAD family hydrolase</fullName>
    </submittedName>
</protein>
<dbReference type="InterPro" id="IPR023198">
    <property type="entry name" value="PGP-like_dom2"/>
</dbReference>
<dbReference type="PANTHER" id="PTHR46193">
    <property type="entry name" value="6-PHOSPHOGLUCONATE PHOSPHATASE"/>
    <property type="match status" value="1"/>
</dbReference>
<evidence type="ECO:0000256" key="4">
    <source>
        <dbReference type="ARBA" id="ARBA00022842"/>
    </source>
</evidence>
<sequence length="258" mass="26724">MASIRIDVKERDVIAAIAGYDGYLFDLDGVLTPTAEVHMRAWQQVFDEVFAEHNIAPPYTADDYFTYVDGKQRYDGVASLLASRGVVLDWGTPTDGPEQRTVCGVGNRKNAVFSALLSSEGVAPYLGAVALLDALAGAPLAVVSSSKNAAEVLRAAGLRDRFAAVVDGARAEHEGLRSKPEADMFLRGAELLGVEPGRCVAFEDALSGVASAASAGCGLVVGVDRAGAAHPGAAEALLRAGAHMIVGDLGELVAGGEQ</sequence>
<dbReference type="Pfam" id="PF00702">
    <property type="entry name" value="Hydrolase"/>
    <property type="match status" value="1"/>
</dbReference>
<keyword evidence="7" id="KW-1185">Reference proteome</keyword>
<evidence type="ECO:0000256" key="5">
    <source>
        <dbReference type="ARBA" id="ARBA00023277"/>
    </source>
</evidence>
<accession>A0ABW3TLJ6</accession>
<dbReference type="EMBL" id="JBHTLY010000002">
    <property type="protein sequence ID" value="MFD1201465.1"/>
    <property type="molecule type" value="Genomic_DNA"/>
</dbReference>
<dbReference type="SUPFAM" id="SSF56784">
    <property type="entry name" value="HAD-like"/>
    <property type="match status" value="1"/>
</dbReference>
<comment type="caution">
    <text evidence="6">The sequence shown here is derived from an EMBL/GenBank/DDBJ whole genome shotgun (WGS) entry which is preliminary data.</text>
</comment>
<comment type="cofactor">
    <cofactor evidence="1">
        <name>Mg(2+)</name>
        <dbReference type="ChEBI" id="CHEBI:18420"/>
    </cofactor>
</comment>
<dbReference type="NCBIfam" id="TIGR01509">
    <property type="entry name" value="HAD-SF-IA-v3"/>
    <property type="match status" value="1"/>
</dbReference>
<dbReference type="InterPro" id="IPR036412">
    <property type="entry name" value="HAD-like_sf"/>
</dbReference>
<keyword evidence="6" id="KW-0378">Hydrolase</keyword>
<organism evidence="6 7">
    <name type="scientific">Leucobacter albus</name>
    <dbReference type="NCBI Taxonomy" id="272210"/>
    <lineage>
        <taxon>Bacteria</taxon>
        <taxon>Bacillati</taxon>
        <taxon>Actinomycetota</taxon>
        <taxon>Actinomycetes</taxon>
        <taxon>Micrococcales</taxon>
        <taxon>Microbacteriaceae</taxon>
        <taxon>Leucobacter</taxon>
    </lineage>
</organism>
<evidence type="ECO:0000313" key="7">
    <source>
        <dbReference type="Proteomes" id="UP001597181"/>
    </source>
</evidence>
<dbReference type="Proteomes" id="UP001597181">
    <property type="component" value="Unassembled WGS sequence"/>
</dbReference>
<name>A0ABW3TLJ6_9MICO</name>
<dbReference type="InterPro" id="IPR023214">
    <property type="entry name" value="HAD_sf"/>
</dbReference>
<dbReference type="GO" id="GO:0016787">
    <property type="term" value="F:hydrolase activity"/>
    <property type="evidence" value="ECO:0007669"/>
    <property type="project" value="UniProtKB-KW"/>
</dbReference>
<dbReference type="InterPro" id="IPR006439">
    <property type="entry name" value="HAD-SF_hydro_IA"/>
</dbReference>
<comment type="similarity">
    <text evidence="2">Belongs to the HAD-like hydrolase superfamily. CbbY/CbbZ/Gph/YieH family.</text>
</comment>
<gene>
    <name evidence="6" type="ORF">ACFQ3U_06125</name>
</gene>
<dbReference type="SFLD" id="SFLDG01129">
    <property type="entry name" value="C1.5:_HAD__Beta-PGM__Phosphata"/>
    <property type="match status" value="1"/>
</dbReference>
<evidence type="ECO:0000256" key="1">
    <source>
        <dbReference type="ARBA" id="ARBA00001946"/>
    </source>
</evidence>
<dbReference type="SFLD" id="SFLDS00003">
    <property type="entry name" value="Haloacid_Dehalogenase"/>
    <property type="match status" value="1"/>
</dbReference>
<evidence type="ECO:0000256" key="3">
    <source>
        <dbReference type="ARBA" id="ARBA00022723"/>
    </source>
</evidence>
<dbReference type="Gene3D" id="1.10.150.240">
    <property type="entry name" value="Putative phosphatase, domain 2"/>
    <property type="match status" value="1"/>
</dbReference>
<evidence type="ECO:0000313" key="6">
    <source>
        <dbReference type="EMBL" id="MFD1201465.1"/>
    </source>
</evidence>
<keyword evidence="4" id="KW-0460">Magnesium</keyword>
<proteinExistence type="inferred from homology"/>
<dbReference type="Gene3D" id="3.40.50.1000">
    <property type="entry name" value="HAD superfamily/HAD-like"/>
    <property type="match status" value="1"/>
</dbReference>
<evidence type="ECO:0000256" key="2">
    <source>
        <dbReference type="ARBA" id="ARBA00006171"/>
    </source>
</evidence>
<keyword evidence="3" id="KW-0479">Metal-binding</keyword>
<reference evidence="7" key="1">
    <citation type="journal article" date="2019" name="Int. J. Syst. Evol. Microbiol.">
        <title>The Global Catalogue of Microorganisms (GCM) 10K type strain sequencing project: providing services to taxonomists for standard genome sequencing and annotation.</title>
        <authorList>
            <consortium name="The Broad Institute Genomics Platform"/>
            <consortium name="The Broad Institute Genome Sequencing Center for Infectious Disease"/>
            <person name="Wu L."/>
            <person name="Ma J."/>
        </authorList>
    </citation>
    <scope>NUCLEOTIDE SEQUENCE [LARGE SCALE GENOMIC DNA]</scope>
    <source>
        <strain evidence="7">CCUG 50213</strain>
    </source>
</reference>
<keyword evidence="5" id="KW-0119">Carbohydrate metabolism</keyword>